<evidence type="ECO:0000256" key="2">
    <source>
        <dbReference type="ARBA" id="ARBA00023043"/>
    </source>
</evidence>
<keyword evidence="2 3" id="KW-0040">ANK repeat</keyword>
<dbReference type="EMBL" id="MU003693">
    <property type="protein sequence ID" value="KAF2815609.1"/>
    <property type="molecule type" value="Genomic_DNA"/>
</dbReference>
<evidence type="ECO:0000256" key="3">
    <source>
        <dbReference type="PROSITE-ProRule" id="PRU00023"/>
    </source>
</evidence>
<dbReference type="GeneID" id="54455435"/>
<dbReference type="RefSeq" id="XP_033582573.1">
    <property type="nucleotide sequence ID" value="XM_033714542.1"/>
</dbReference>
<name>A0A6A6Z4E7_9PEZI</name>
<dbReference type="SUPFAM" id="SSF48403">
    <property type="entry name" value="Ankyrin repeat"/>
    <property type="match status" value="1"/>
</dbReference>
<reference evidence="4 6" key="1">
    <citation type="journal article" date="2020" name="Stud. Mycol.">
        <title>101 Dothideomycetes genomes: a test case for predicting lifestyles and emergence of pathogens.</title>
        <authorList>
            <person name="Haridas S."/>
            <person name="Albert R."/>
            <person name="Binder M."/>
            <person name="Bloem J."/>
            <person name="Labutti K."/>
            <person name="Salamov A."/>
            <person name="Andreopoulos B."/>
            <person name="Baker S."/>
            <person name="Barry K."/>
            <person name="Bills G."/>
            <person name="Bluhm B."/>
            <person name="Cannon C."/>
            <person name="Castanera R."/>
            <person name="Culley D."/>
            <person name="Daum C."/>
            <person name="Ezra D."/>
            <person name="Gonzalez J."/>
            <person name="Henrissat B."/>
            <person name="Kuo A."/>
            <person name="Liang C."/>
            <person name="Lipzen A."/>
            <person name="Lutzoni F."/>
            <person name="Magnuson J."/>
            <person name="Mondo S."/>
            <person name="Nolan M."/>
            <person name="Ohm R."/>
            <person name="Pangilinan J."/>
            <person name="Park H.-J."/>
            <person name="Ramirez L."/>
            <person name="Alfaro M."/>
            <person name="Sun H."/>
            <person name="Tritt A."/>
            <person name="Yoshinaga Y."/>
            <person name="Zwiers L.-H."/>
            <person name="Turgeon B."/>
            <person name="Goodwin S."/>
            <person name="Spatafora J."/>
            <person name="Crous P."/>
            <person name="Grigoriev I."/>
        </authorList>
    </citation>
    <scope>NUCLEOTIDE SEQUENCE</scope>
    <source>
        <strain evidence="4 6">CBS 304.34</strain>
    </source>
</reference>
<evidence type="ECO:0000313" key="5">
    <source>
        <dbReference type="Proteomes" id="UP000504636"/>
    </source>
</evidence>
<dbReference type="Pfam" id="PF13637">
    <property type="entry name" value="Ank_4"/>
    <property type="match status" value="1"/>
</dbReference>
<evidence type="ECO:0000313" key="4">
    <source>
        <dbReference type="EMBL" id="KAF2815609.1"/>
    </source>
</evidence>
<dbReference type="AlphaFoldDB" id="A0A6A6Z4E7"/>
<dbReference type="InterPro" id="IPR036770">
    <property type="entry name" value="Ankyrin_rpt-contain_sf"/>
</dbReference>
<reference evidence="6" key="2">
    <citation type="submission" date="2020-04" db="EMBL/GenBank/DDBJ databases">
        <authorList>
            <consortium name="NCBI Genome Project"/>
        </authorList>
    </citation>
    <scope>NUCLEOTIDE SEQUENCE</scope>
    <source>
        <strain evidence="6">CBS 304.34</strain>
    </source>
</reference>
<dbReference type="Proteomes" id="UP000504636">
    <property type="component" value="Unplaced"/>
</dbReference>
<keyword evidence="5" id="KW-1185">Reference proteome</keyword>
<feature type="non-terminal residue" evidence="4">
    <location>
        <position position="1"/>
    </location>
</feature>
<dbReference type="Gene3D" id="1.25.40.20">
    <property type="entry name" value="Ankyrin repeat-containing domain"/>
    <property type="match status" value="3"/>
</dbReference>
<dbReference type="Pfam" id="PF12796">
    <property type="entry name" value="Ank_2"/>
    <property type="match status" value="1"/>
</dbReference>
<dbReference type="PROSITE" id="PS50297">
    <property type="entry name" value="ANK_REP_REGION"/>
    <property type="match status" value="1"/>
</dbReference>
<feature type="repeat" description="ANK" evidence="3">
    <location>
        <begin position="96"/>
        <end position="129"/>
    </location>
</feature>
<evidence type="ECO:0000313" key="6">
    <source>
        <dbReference type="RefSeq" id="XP_033582573.1"/>
    </source>
</evidence>
<accession>A0A6A6Z4E7</accession>
<proteinExistence type="predicted"/>
<organism evidence="4">
    <name type="scientific">Mytilinidion resinicola</name>
    <dbReference type="NCBI Taxonomy" id="574789"/>
    <lineage>
        <taxon>Eukaryota</taxon>
        <taxon>Fungi</taxon>
        <taxon>Dikarya</taxon>
        <taxon>Ascomycota</taxon>
        <taxon>Pezizomycotina</taxon>
        <taxon>Dothideomycetes</taxon>
        <taxon>Pleosporomycetidae</taxon>
        <taxon>Mytilinidiales</taxon>
        <taxon>Mytilinidiaceae</taxon>
        <taxon>Mytilinidion</taxon>
    </lineage>
</organism>
<sequence>AAEKGHVAILKLLLSRPDVDPGSKGRAHMTPLLFATNNGNEDDIVKILLGNDRAHPDFADKTGRTPLSLSVDYGHKGIVKLLVENKTVDPDSKDSEGRTPLSWAAASGRLDAVALLLEDDRVDPDTTDNPSRTVLSWSAGSGHEEVVKLL</sequence>
<evidence type="ECO:0000256" key="1">
    <source>
        <dbReference type="ARBA" id="ARBA00022737"/>
    </source>
</evidence>
<keyword evidence="1" id="KW-0677">Repeat</keyword>
<reference evidence="6" key="3">
    <citation type="submission" date="2025-04" db="UniProtKB">
        <authorList>
            <consortium name="RefSeq"/>
        </authorList>
    </citation>
    <scope>IDENTIFICATION</scope>
    <source>
        <strain evidence="6">CBS 304.34</strain>
    </source>
</reference>
<gene>
    <name evidence="4 6" type="ORF">BDZ99DRAFT_352836</name>
</gene>
<dbReference type="InterPro" id="IPR002110">
    <property type="entry name" value="Ankyrin_rpt"/>
</dbReference>
<dbReference type="SMART" id="SM00248">
    <property type="entry name" value="ANK"/>
    <property type="match status" value="3"/>
</dbReference>
<dbReference type="OrthoDB" id="20872at2759"/>
<protein>
    <submittedName>
        <fullName evidence="4 6">Ankyrin</fullName>
    </submittedName>
</protein>
<dbReference type="PROSITE" id="PS50088">
    <property type="entry name" value="ANK_REPEAT"/>
    <property type="match status" value="1"/>
</dbReference>
<dbReference type="PANTHER" id="PTHR24171">
    <property type="entry name" value="ANKYRIN REPEAT DOMAIN-CONTAINING PROTEIN 39-RELATED"/>
    <property type="match status" value="1"/>
</dbReference>
<feature type="non-terminal residue" evidence="4">
    <location>
        <position position="150"/>
    </location>
</feature>